<protein>
    <submittedName>
        <fullName evidence="2">Multidrug resistance protein CDR1</fullName>
    </submittedName>
</protein>
<dbReference type="STRING" id="1081109.A0A168ACI1"/>
<dbReference type="PANTHER" id="PTHR19241">
    <property type="entry name" value="ATP-BINDING CASSETTE TRANSPORTER"/>
    <property type="match status" value="1"/>
</dbReference>
<dbReference type="OrthoDB" id="245989at2759"/>
<gene>
    <name evidence="2" type="ORF">AAL_05474</name>
</gene>
<name>A0A168ACI1_9HYPO</name>
<keyword evidence="3" id="KW-1185">Reference proteome</keyword>
<dbReference type="Proteomes" id="UP000078544">
    <property type="component" value="Unassembled WGS sequence"/>
</dbReference>
<evidence type="ECO:0000256" key="1">
    <source>
        <dbReference type="ARBA" id="ARBA00022448"/>
    </source>
</evidence>
<proteinExistence type="predicted"/>
<dbReference type="EMBL" id="AZGY01000012">
    <property type="protein sequence ID" value="KZZ93758.1"/>
    <property type="molecule type" value="Genomic_DNA"/>
</dbReference>
<organism evidence="2 3">
    <name type="scientific">Moelleriella libera RCEF 2490</name>
    <dbReference type="NCBI Taxonomy" id="1081109"/>
    <lineage>
        <taxon>Eukaryota</taxon>
        <taxon>Fungi</taxon>
        <taxon>Dikarya</taxon>
        <taxon>Ascomycota</taxon>
        <taxon>Pezizomycotina</taxon>
        <taxon>Sordariomycetes</taxon>
        <taxon>Hypocreomycetidae</taxon>
        <taxon>Hypocreales</taxon>
        <taxon>Clavicipitaceae</taxon>
        <taxon>Moelleriella</taxon>
    </lineage>
</organism>
<sequence length="194" mass="20569">MAVFGLAHCADTKVGDDVILGVGGGERKKVSIAEAALTKARLRCRDNSSRGLDSANAVNFCQNLRRQADVLGTASAVTLYQAPQSAHDLFNTASPSSTMAGRSSSAGGSEAKAYFEELGFVCPPLFTRFLVSLWPFANERCEAQGGAGRPVRVGSAHHPYGPWPWRQQNSGLGVSASGVRRTDNRAVDENLISS</sequence>
<dbReference type="Gene3D" id="3.40.50.300">
    <property type="entry name" value="P-loop containing nucleotide triphosphate hydrolases"/>
    <property type="match status" value="1"/>
</dbReference>
<evidence type="ECO:0000313" key="3">
    <source>
        <dbReference type="Proteomes" id="UP000078544"/>
    </source>
</evidence>
<accession>A0A168ACI1</accession>
<comment type="caution">
    <text evidence="2">The sequence shown here is derived from an EMBL/GenBank/DDBJ whole genome shotgun (WGS) entry which is preliminary data.</text>
</comment>
<dbReference type="InterPro" id="IPR027417">
    <property type="entry name" value="P-loop_NTPase"/>
</dbReference>
<reference evidence="2 3" key="1">
    <citation type="journal article" date="2016" name="Genome Biol. Evol.">
        <title>Divergent and convergent evolution of fungal pathogenicity.</title>
        <authorList>
            <person name="Shang Y."/>
            <person name="Xiao G."/>
            <person name="Zheng P."/>
            <person name="Cen K."/>
            <person name="Zhan S."/>
            <person name="Wang C."/>
        </authorList>
    </citation>
    <scope>NUCLEOTIDE SEQUENCE [LARGE SCALE GENOMIC DNA]</scope>
    <source>
        <strain evidence="2 3">RCEF 2490</strain>
    </source>
</reference>
<dbReference type="AlphaFoldDB" id="A0A168ACI1"/>
<keyword evidence="1" id="KW-0813">Transport</keyword>
<evidence type="ECO:0000313" key="2">
    <source>
        <dbReference type="EMBL" id="KZZ93758.1"/>
    </source>
</evidence>